<dbReference type="AlphaFoldDB" id="A0A8S3ABY4"/>
<protein>
    <submittedName>
        <fullName evidence="1">Uncharacterized protein</fullName>
    </submittedName>
</protein>
<feature type="non-terminal residue" evidence="1">
    <location>
        <position position="1"/>
    </location>
</feature>
<reference evidence="1" key="1">
    <citation type="submission" date="2021-02" db="EMBL/GenBank/DDBJ databases">
        <authorList>
            <person name="Nowell W R."/>
        </authorList>
    </citation>
    <scope>NUCLEOTIDE SEQUENCE</scope>
</reference>
<feature type="non-terminal residue" evidence="1">
    <location>
        <position position="106"/>
    </location>
</feature>
<proteinExistence type="predicted"/>
<gene>
    <name evidence="1" type="ORF">SRO942_LOCUS50845</name>
</gene>
<evidence type="ECO:0000313" key="1">
    <source>
        <dbReference type="EMBL" id="CAF4669734.1"/>
    </source>
</evidence>
<name>A0A8S3ABY4_9BILA</name>
<comment type="caution">
    <text evidence="1">The sequence shown here is derived from an EMBL/GenBank/DDBJ whole genome shotgun (WGS) entry which is preliminary data.</text>
</comment>
<sequence length="106" mass="12280">IESTACNLTGVWICDDNDHNVQDAGTYFISQYGQKVFWFGRQNKARWNFANVGYGTINNDHELTIQWGDLPLAHDKYFGELKLKISSDYQSMIKTYDSNKIFWGTN</sequence>
<accession>A0A8S3ABY4</accession>
<evidence type="ECO:0000313" key="2">
    <source>
        <dbReference type="Proteomes" id="UP000681722"/>
    </source>
</evidence>
<dbReference type="EMBL" id="CAJOBC010149577">
    <property type="protein sequence ID" value="CAF4669734.1"/>
    <property type="molecule type" value="Genomic_DNA"/>
</dbReference>
<dbReference type="Proteomes" id="UP000681722">
    <property type="component" value="Unassembled WGS sequence"/>
</dbReference>
<organism evidence="1 2">
    <name type="scientific">Didymodactylos carnosus</name>
    <dbReference type="NCBI Taxonomy" id="1234261"/>
    <lineage>
        <taxon>Eukaryota</taxon>
        <taxon>Metazoa</taxon>
        <taxon>Spiralia</taxon>
        <taxon>Gnathifera</taxon>
        <taxon>Rotifera</taxon>
        <taxon>Eurotatoria</taxon>
        <taxon>Bdelloidea</taxon>
        <taxon>Philodinida</taxon>
        <taxon>Philodinidae</taxon>
        <taxon>Didymodactylos</taxon>
    </lineage>
</organism>